<accession>A0A9X3X836</accession>
<comment type="caution">
    <text evidence="2">The sequence shown here is derived from an EMBL/GenBank/DDBJ whole genome shotgun (WGS) entry which is preliminary data.</text>
</comment>
<dbReference type="AlphaFoldDB" id="A0A9X3X836"/>
<protein>
    <submittedName>
        <fullName evidence="2">DUF4123 domain-containing protein</fullName>
    </submittedName>
</protein>
<dbReference type="Proteomes" id="UP001151081">
    <property type="component" value="Unassembled WGS sequence"/>
</dbReference>
<dbReference type="InterPro" id="IPR025391">
    <property type="entry name" value="DUF4123"/>
</dbReference>
<evidence type="ECO:0000259" key="1">
    <source>
        <dbReference type="Pfam" id="PF13503"/>
    </source>
</evidence>
<dbReference type="Pfam" id="PF13503">
    <property type="entry name" value="DUF4123"/>
    <property type="match status" value="1"/>
</dbReference>
<gene>
    <name evidence="2" type="ORF">KEG57_33855</name>
</gene>
<dbReference type="EMBL" id="JAGTJJ010000029">
    <property type="protein sequence ID" value="MDC3985514.1"/>
    <property type="molecule type" value="Genomic_DNA"/>
</dbReference>
<sequence>MMDNGMNEHESPLVTTAAFADGIERLTRSGRLFAAVDAADAPFVAEKATQAGPHAAVCLYKPKDASEWADAAPYLFQVDPSTWTWLREGLTEDPSLCIFAIADTNLEGVRRHFRRYLLVQSPAGTKMNFRFYDPRVLVTWLDCCTAQELDDFYGPVSEYGIPTEDGLGALFWKRLVEGAPRKREDVLYKLRPAQMRAFSKASEERFTDRTVNFLQTQFPDAREEPRPSLKYFVAEQIDRARTLHGFTTELELVTYVITAWALGGDFDTAMPAVAETLAAKHLSSGDKAAWISDFTRKLLRTLEET</sequence>
<feature type="domain" description="DUF4123" evidence="1">
    <location>
        <begin position="32"/>
        <end position="150"/>
    </location>
</feature>
<organism evidence="2 3">
    <name type="scientific">Polyangium jinanense</name>
    <dbReference type="NCBI Taxonomy" id="2829994"/>
    <lineage>
        <taxon>Bacteria</taxon>
        <taxon>Pseudomonadati</taxon>
        <taxon>Myxococcota</taxon>
        <taxon>Polyangia</taxon>
        <taxon>Polyangiales</taxon>
        <taxon>Polyangiaceae</taxon>
        <taxon>Polyangium</taxon>
    </lineage>
</organism>
<evidence type="ECO:0000313" key="2">
    <source>
        <dbReference type="EMBL" id="MDC3985514.1"/>
    </source>
</evidence>
<evidence type="ECO:0000313" key="3">
    <source>
        <dbReference type="Proteomes" id="UP001151081"/>
    </source>
</evidence>
<name>A0A9X3X836_9BACT</name>
<keyword evidence="3" id="KW-1185">Reference proteome</keyword>
<reference evidence="2 3" key="1">
    <citation type="submission" date="2021-04" db="EMBL/GenBank/DDBJ databases">
        <title>Genome analysis of Polyangium sp.</title>
        <authorList>
            <person name="Li Y."/>
            <person name="Wang J."/>
        </authorList>
    </citation>
    <scope>NUCLEOTIDE SEQUENCE [LARGE SCALE GENOMIC DNA]</scope>
    <source>
        <strain evidence="2 3">SDU14</strain>
    </source>
</reference>
<proteinExistence type="predicted"/>